<organism evidence="4 5">
    <name type="scientific">Microlunatus capsulatus</name>
    <dbReference type="NCBI Taxonomy" id="99117"/>
    <lineage>
        <taxon>Bacteria</taxon>
        <taxon>Bacillati</taxon>
        <taxon>Actinomycetota</taxon>
        <taxon>Actinomycetes</taxon>
        <taxon>Propionibacteriales</taxon>
        <taxon>Propionibacteriaceae</taxon>
        <taxon>Microlunatus</taxon>
    </lineage>
</organism>
<accession>A0ABS4Z726</accession>
<protein>
    <submittedName>
        <fullName evidence="4">Peptide/nickel transport system substrate-binding protein</fullName>
    </submittedName>
</protein>
<dbReference type="Gene3D" id="3.90.76.10">
    <property type="entry name" value="Dipeptide-binding Protein, Domain 1"/>
    <property type="match status" value="1"/>
</dbReference>
<dbReference type="Proteomes" id="UP000758168">
    <property type="component" value="Unassembled WGS sequence"/>
</dbReference>
<dbReference type="Gene3D" id="3.40.190.10">
    <property type="entry name" value="Periplasmic binding protein-like II"/>
    <property type="match status" value="1"/>
</dbReference>
<evidence type="ECO:0000313" key="4">
    <source>
        <dbReference type="EMBL" id="MBP2416811.1"/>
    </source>
</evidence>
<dbReference type="PIRSF" id="PIRSF002741">
    <property type="entry name" value="MppA"/>
    <property type="match status" value="1"/>
</dbReference>
<dbReference type="InterPro" id="IPR000914">
    <property type="entry name" value="SBP_5_dom"/>
</dbReference>
<feature type="signal peptide" evidence="2">
    <location>
        <begin position="1"/>
        <end position="20"/>
    </location>
</feature>
<comment type="caution">
    <text evidence="4">The sequence shown here is derived from an EMBL/GenBank/DDBJ whole genome shotgun (WGS) entry which is preliminary data.</text>
</comment>
<dbReference type="PROSITE" id="PS51257">
    <property type="entry name" value="PROKAR_LIPOPROTEIN"/>
    <property type="match status" value="1"/>
</dbReference>
<dbReference type="EMBL" id="JAGIOB010000001">
    <property type="protein sequence ID" value="MBP2416811.1"/>
    <property type="molecule type" value="Genomic_DNA"/>
</dbReference>
<dbReference type="SUPFAM" id="SSF53850">
    <property type="entry name" value="Periplasmic binding protein-like II"/>
    <property type="match status" value="1"/>
</dbReference>
<evidence type="ECO:0000313" key="5">
    <source>
        <dbReference type="Proteomes" id="UP000758168"/>
    </source>
</evidence>
<dbReference type="PANTHER" id="PTHR30290">
    <property type="entry name" value="PERIPLASMIC BINDING COMPONENT OF ABC TRANSPORTER"/>
    <property type="match status" value="1"/>
</dbReference>
<evidence type="ECO:0000256" key="2">
    <source>
        <dbReference type="SAM" id="SignalP"/>
    </source>
</evidence>
<gene>
    <name evidence="4" type="ORF">JOF54_001733</name>
</gene>
<dbReference type="InterPro" id="IPR030678">
    <property type="entry name" value="Peptide/Ni-bd"/>
</dbReference>
<dbReference type="RefSeq" id="WP_210054802.1">
    <property type="nucleotide sequence ID" value="NZ_BAAAMH010000013.1"/>
</dbReference>
<reference evidence="4 5" key="1">
    <citation type="submission" date="2021-03" db="EMBL/GenBank/DDBJ databases">
        <title>Sequencing the genomes of 1000 actinobacteria strains.</title>
        <authorList>
            <person name="Klenk H.-P."/>
        </authorList>
    </citation>
    <scope>NUCLEOTIDE SEQUENCE [LARGE SCALE GENOMIC DNA]</scope>
    <source>
        <strain evidence="4 5">DSM 12936</strain>
    </source>
</reference>
<feature type="chain" id="PRO_5045443531" evidence="2">
    <location>
        <begin position="21"/>
        <end position="541"/>
    </location>
</feature>
<dbReference type="PANTHER" id="PTHR30290:SF38">
    <property type="entry name" value="D,D-DIPEPTIDE-BINDING PERIPLASMIC PROTEIN DDPA-RELATED"/>
    <property type="match status" value="1"/>
</dbReference>
<dbReference type="InterPro" id="IPR039424">
    <property type="entry name" value="SBP_5"/>
</dbReference>
<sequence>MRNIKVLAVTALLASLSACYAVQLPGAAPARPDRPSDPVGDRAVRAGGDLVMGLSAEPDRLDPTTSSSLYTRYVMNSICEKLYDIDATGELVPQLATALPEVSDDGLTVTIPVRDDVRFADGTDFDAAAVRTTLQRNLTKKDSTRKSELGPVSSIEAPSSDRVVITYETPFAPLAASLADRAGMVLSPTALEELGDDFGDRPTCVGPFKFVERVPQTSIRVEKDPLYYAADEVRLSTITYRIMADANIRAANLRSGDIQVADSISTQDVDALVEERGIGLLQTGSLGYQAMTVNVGNVDGAGEPPGRIDTPLASDPRVRLALAHAVDRDALVNSVFNNWYEPACSPISPDSPYATQESDACLPYDPERSKQLLAEAGVDVPFPISVKTSNTSEALRLAQALQAAVAPAGFALTIEPVEYSTLLDEQSAGDFDAILLGWSGRIDPHGNMFSFLSTGGGNNYAGYSSEKVDTLLSQAAQSTDTGTRARTYARVVERVREDNPIIYLYRVRNLAAYTDTIGGAEVYPDGVVRLSRAAFLDDGGR</sequence>
<proteinExistence type="predicted"/>
<name>A0ABS4Z726_9ACTN</name>
<feature type="domain" description="Solute-binding protein family 5" evidence="3">
    <location>
        <begin position="90"/>
        <end position="458"/>
    </location>
</feature>
<dbReference type="Gene3D" id="3.10.105.10">
    <property type="entry name" value="Dipeptide-binding Protein, Domain 3"/>
    <property type="match status" value="1"/>
</dbReference>
<keyword evidence="1 2" id="KW-0732">Signal</keyword>
<evidence type="ECO:0000259" key="3">
    <source>
        <dbReference type="Pfam" id="PF00496"/>
    </source>
</evidence>
<dbReference type="Pfam" id="PF00496">
    <property type="entry name" value="SBP_bac_5"/>
    <property type="match status" value="1"/>
</dbReference>
<keyword evidence="5" id="KW-1185">Reference proteome</keyword>
<evidence type="ECO:0000256" key="1">
    <source>
        <dbReference type="ARBA" id="ARBA00022729"/>
    </source>
</evidence>